<feature type="region of interest" description="Disordered" evidence="1">
    <location>
        <begin position="1138"/>
        <end position="1168"/>
    </location>
</feature>
<organism evidence="2 3">
    <name type="scientific">Prunus armeniaca</name>
    <name type="common">Apricot</name>
    <name type="synonym">Armeniaca vulgaris</name>
    <dbReference type="NCBI Taxonomy" id="36596"/>
    <lineage>
        <taxon>Eukaryota</taxon>
        <taxon>Viridiplantae</taxon>
        <taxon>Streptophyta</taxon>
        <taxon>Embryophyta</taxon>
        <taxon>Tracheophyta</taxon>
        <taxon>Spermatophyta</taxon>
        <taxon>Magnoliopsida</taxon>
        <taxon>eudicotyledons</taxon>
        <taxon>Gunneridae</taxon>
        <taxon>Pentapetalae</taxon>
        <taxon>rosids</taxon>
        <taxon>fabids</taxon>
        <taxon>Rosales</taxon>
        <taxon>Rosaceae</taxon>
        <taxon>Amygdaloideae</taxon>
        <taxon>Amygdaleae</taxon>
        <taxon>Prunus</taxon>
    </lineage>
</organism>
<feature type="compositionally biased region" description="Basic and acidic residues" evidence="1">
    <location>
        <begin position="354"/>
        <end position="421"/>
    </location>
</feature>
<feature type="region of interest" description="Disordered" evidence="1">
    <location>
        <begin position="179"/>
        <end position="323"/>
    </location>
</feature>
<feature type="region of interest" description="Disordered" evidence="1">
    <location>
        <begin position="354"/>
        <end position="505"/>
    </location>
</feature>
<feature type="compositionally biased region" description="Basic and acidic residues" evidence="1">
    <location>
        <begin position="428"/>
        <end position="467"/>
    </location>
</feature>
<evidence type="ECO:0000313" key="3">
    <source>
        <dbReference type="Proteomes" id="UP000507222"/>
    </source>
</evidence>
<protein>
    <submittedName>
        <fullName evidence="2">Uncharacterized protein</fullName>
    </submittedName>
</protein>
<dbReference type="EMBL" id="CAEKDK010000005">
    <property type="protein sequence ID" value="CAB4280159.1"/>
    <property type="molecule type" value="Genomic_DNA"/>
</dbReference>
<feature type="compositionally biased region" description="Basic and acidic residues" evidence="1">
    <location>
        <begin position="1359"/>
        <end position="1368"/>
    </location>
</feature>
<feature type="compositionally biased region" description="Basic and acidic residues" evidence="1">
    <location>
        <begin position="492"/>
        <end position="505"/>
    </location>
</feature>
<feature type="region of interest" description="Disordered" evidence="1">
    <location>
        <begin position="1"/>
        <end position="119"/>
    </location>
</feature>
<feature type="compositionally biased region" description="Basic and acidic residues" evidence="1">
    <location>
        <begin position="82"/>
        <end position="119"/>
    </location>
</feature>
<name>A0A6J5UU38_PRUAR</name>
<feature type="compositionally biased region" description="Polar residues" evidence="1">
    <location>
        <begin position="708"/>
        <end position="725"/>
    </location>
</feature>
<feature type="compositionally biased region" description="Basic and acidic residues" evidence="1">
    <location>
        <begin position="866"/>
        <end position="884"/>
    </location>
</feature>
<dbReference type="PANTHER" id="PTHR34837">
    <property type="entry name" value="OS05G0595500 PROTEIN"/>
    <property type="match status" value="1"/>
</dbReference>
<reference evidence="2 3" key="1">
    <citation type="submission" date="2020-05" db="EMBL/GenBank/DDBJ databases">
        <authorList>
            <person name="Campoy J."/>
            <person name="Schneeberger K."/>
            <person name="Spophaly S."/>
        </authorList>
    </citation>
    <scope>NUCLEOTIDE SEQUENCE [LARGE SCALE GENOMIC DNA]</scope>
    <source>
        <strain evidence="2">PruArmRojPasFocal</strain>
    </source>
</reference>
<accession>A0A6J5UU38</accession>
<proteinExistence type="predicted"/>
<feature type="compositionally biased region" description="Basic and acidic residues" evidence="1">
    <location>
        <begin position="192"/>
        <end position="237"/>
    </location>
</feature>
<feature type="compositionally biased region" description="Polar residues" evidence="1">
    <location>
        <begin position="480"/>
        <end position="491"/>
    </location>
</feature>
<feature type="region of interest" description="Disordered" evidence="1">
    <location>
        <begin position="663"/>
        <end position="736"/>
    </location>
</feature>
<feature type="region of interest" description="Disordered" evidence="1">
    <location>
        <begin position="1350"/>
        <end position="1382"/>
    </location>
</feature>
<feature type="region of interest" description="Disordered" evidence="1">
    <location>
        <begin position="866"/>
        <end position="891"/>
    </location>
</feature>
<evidence type="ECO:0000256" key="1">
    <source>
        <dbReference type="SAM" id="MobiDB-lite"/>
    </source>
</evidence>
<gene>
    <name evidence="2" type="ORF">CURHAP_LOCUS32915</name>
</gene>
<sequence>MGKNSRQKWTQKQSKHSSNDAALDHSDSEEDIEIVDEEVSEVKTKKSRNCKEESSVRVSKDSRPDEKRRPRERGNGVEYSAEVEHIASKRRRDSESKVGKEKVPEVRRGTVDTEMLLKHEVRNPELKKELEKHIRRSRDGSVEKGKYKDYVRDDNEDSAEVEYIASKRRKDIKRIRKDVKERVPEVGQAMDDMERYLKDEVRNPELKEELEKQIRRNRDGSVDKAKYKDYVRDDNDSRWSSTGKHAKNRRDDENYKDKYGEDADRSYKVKHGEDGDRSYKVKHGEDGDRSYKVEYGEDGDRSYRVKHGEDAERSYKDKYGEDGDRIYKVKYGEDGDRSYKYGEDVGRSYKVKHEEYGDRSYKDKDGEDADSSYKVKHGEDGGDRSYKDKYGEDGERSYKVKYGKDGGRSYKDGYGEDADRDRRHRDSKPKEDVDWKKTHWEDRHKDEHALIDHNGDRSGTKYTRDKSNAGGIRYKKSRFDSSNYDDGQNTRYSDDRGKRDDDKEDQIYSRCLSTREHADAEKKITGIAMVKSVDDKEDSHQCCVDADFSASHKRQMSFPSSYSHVAKDQCRHSREAELMSGDSEPQERVRHSLLHFKEVADVCGALKQSSLSKPTKRLIDKDDSHLGDLSAERCLNPDAGASAVHLVDDSKFTTLGIKGSFDSKEFGKRSGVTKDRDSSGTEGKGNLQPPSETPPTGELSREDIDGFSSLSSVKADQLPSNSWSNFPPPRHRYKRNNSSIVGRMYGNARNGAPVNARSAVPNRPSPVMNSFTHFRHGPPPVGLHPVMHQFSALPMYGVGPVMDIRSLFPHHIHDGDRFLRQDHSFGWQNPIDGSQPPPLYAWDEINSVAQTNSLAYGRLDWNHNREPIDGQRSETRTDMWKGPHDGVNPELPSVLQAKDPAVRTQEDEIWLGAPSLQVPNEENQCDDLVDKSQKIEIDQNDDALAKEPPKPSNSIAEQLPELSKISKDDDDRLWLVYLSKLDISAELTHPELYNQCLKLMDAEQSQNVDEDSLKLLYLEEVVKTQAELSKLASSASLFVAINDCVFQRAMSFYKQQRAIPLPSLFNKQKASFCSAKNMDVVPNCALEKQTEPISSSNGSKPEKLLPTCSAPYKKVYESVSVVGLDASNGCINDNCPTIDHESQSAPGSPGHLSRAGDSGGGEHSAGSADDWMLVDTRCDHIPFSKVPDEGVMGHSIGSGSVNVPGSSNCLGSYEVPHNGQIVNNCELYYSVLHYEHEKLLDPPGETIVMIVNNQQRNIIQLSMISNVTTSLRDPIILSRYAPIPRLFKPKAASLSDIPHGHRQNVFEKPHIKLIHSTKNTERGSGDFDFLEHVTRYTALTMLKVPDHQVAGRQAGDGKLGPRIDDSGHFYKPLQNDGRGPMS</sequence>
<feature type="compositionally biased region" description="Basic and acidic residues" evidence="1">
    <location>
        <begin position="40"/>
        <end position="75"/>
    </location>
</feature>
<feature type="compositionally biased region" description="Basic and acidic residues" evidence="1">
    <location>
        <begin position="249"/>
        <end position="323"/>
    </location>
</feature>
<feature type="compositionally biased region" description="Acidic residues" evidence="1">
    <location>
        <begin position="27"/>
        <end position="39"/>
    </location>
</feature>
<dbReference type="Proteomes" id="UP000507222">
    <property type="component" value="Unassembled WGS sequence"/>
</dbReference>
<feature type="compositionally biased region" description="Basic and acidic residues" evidence="1">
    <location>
        <begin position="663"/>
        <end position="679"/>
    </location>
</feature>
<evidence type="ECO:0000313" key="2">
    <source>
        <dbReference type="EMBL" id="CAB4280159.1"/>
    </source>
</evidence>
<dbReference type="PANTHER" id="PTHR34837:SF1">
    <property type="entry name" value="LOW PROTEIN: ZINC FINGER CCCH DOMAIN PROTEIN"/>
    <property type="match status" value="1"/>
</dbReference>